<feature type="transmembrane region" description="Helical" evidence="5">
    <location>
        <begin position="165"/>
        <end position="184"/>
    </location>
</feature>
<feature type="transmembrane region" description="Helical" evidence="5">
    <location>
        <begin position="196"/>
        <end position="215"/>
    </location>
</feature>
<keyword evidence="5" id="KW-1133">Transmembrane helix</keyword>
<dbReference type="Gene3D" id="3.40.50.150">
    <property type="entry name" value="Vaccinia Virus protein VP39"/>
    <property type="match status" value="1"/>
</dbReference>
<keyword evidence="5" id="KW-0472">Membrane</keyword>
<feature type="transmembrane region" description="Helical" evidence="5">
    <location>
        <begin position="12"/>
        <end position="35"/>
    </location>
</feature>
<dbReference type="EMBL" id="FWXY01000007">
    <property type="protein sequence ID" value="SMC68957.1"/>
    <property type="molecule type" value="Genomic_DNA"/>
</dbReference>
<evidence type="ECO:0000256" key="5">
    <source>
        <dbReference type="HAMAP-Rule" id="MF_00198"/>
    </source>
</evidence>
<feature type="binding site" evidence="5">
    <location>
        <position position="239"/>
    </location>
    <ligand>
        <name>S-methyl-5'-thioadenosine</name>
        <dbReference type="ChEBI" id="CHEBI:17509"/>
    </ligand>
</feature>
<feature type="domain" description="PABS" evidence="7">
    <location>
        <begin position="210"/>
        <end position="444"/>
    </location>
</feature>
<evidence type="ECO:0000256" key="4">
    <source>
        <dbReference type="ARBA" id="ARBA00023115"/>
    </source>
</evidence>
<accession>A0A1W2B7L0</accession>
<dbReference type="InterPro" id="IPR001045">
    <property type="entry name" value="Spermi_synthase"/>
</dbReference>
<dbReference type="PROSITE" id="PS51006">
    <property type="entry name" value="PABS_2"/>
    <property type="match status" value="1"/>
</dbReference>
<reference evidence="8 9" key="1">
    <citation type="submission" date="2017-04" db="EMBL/GenBank/DDBJ databases">
        <authorList>
            <person name="Afonso C.L."/>
            <person name="Miller P.J."/>
            <person name="Scott M.A."/>
            <person name="Spackman E."/>
            <person name="Goraichik I."/>
            <person name="Dimitrov K.M."/>
            <person name="Suarez D.L."/>
            <person name="Swayne D.E."/>
        </authorList>
    </citation>
    <scope>NUCLEOTIDE SEQUENCE [LARGE SCALE GENOMIC DNA]</scope>
    <source>
        <strain evidence="8 9">DSM 3385</strain>
    </source>
</reference>
<dbReference type="Proteomes" id="UP000192418">
    <property type="component" value="Unassembled WGS sequence"/>
</dbReference>
<feature type="binding site" evidence="5">
    <location>
        <position position="293"/>
    </location>
    <ligand>
        <name>spermidine</name>
        <dbReference type="ChEBI" id="CHEBI:57834"/>
    </ligand>
</feature>
<evidence type="ECO:0000256" key="6">
    <source>
        <dbReference type="PROSITE-ProRule" id="PRU00354"/>
    </source>
</evidence>
<dbReference type="GO" id="GO:0008295">
    <property type="term" value="P:spermidine biosynthetic process"/>
    <property type="evidence" value="ECO:0007669"/>
    <property type="project" value="UniProtKB-UniRule"/>
</dbReference>
<dbReference type="InterPro" id="IPR030374">
    <property type="entry name" value="PABS"/>
</dbReference>
<dbReference type="EC" id="2.5.1.16" evidence="5"/>
<comment type="pathway">
    <text evidence="5">Amine and polyamine biosynthesis; spermidine biosynthesis; spermidine from putrescine: step 1/1.</text>
</comment>
<dbReference type="PROSITE" id="PS01330">
    <property type="entry name" value="PABS_1"/>
    <property type="match status" value="1"/>
</dbReference>
<dbReference type="NCBIfam" id="NF037959">
    <property type="entry name" value="MFS_SpdSyn"/>
    <property type="match status" value="1"/>
</dbReference>
<dbReference type="NCBIfam" id="NF002956">
    <property type="entry name" value="PRK03612.1"/>
    <property type="match status" value="1"/>
</dbReference>
<dbReference type="SUPFAM" id="SSF53335">
    <property type="entry name" value="S-adenosyl-L-methionine-dependent methyltransferases"/>
    <property type="match status" value="1"/>
</dbReference>
<dbReference type="PANTHER" id="PTHR43317:SF1">
    <property type="entry name" value="THERMOSPERMINE SYNTHASE ACAULIS5"/>
    <property type="match status" value="1"/>
</dbReference>
<comment type="subcellular location">
    <subcellularLocation>
        <location evidence="5">Cell membrane</location>
        <topology evidence="5">Multi-pass membrane protein</topology>
    </subcellularLocation>
</comment>
<evidence type="ECO:0000256" key="2">
    <source>
        <dbReference type="ARBA" id="ARBA00022679"/>
    </source>
</evidence>
<dbReference type="InterPro" id="IPR030373">
    <property type="entry name" value="PABS_CS"/>
</dbReference>
<name>A0A1W2B7L0_9BACT</name>
<keyword evidence="5" id="KW-1003">Cell membrane</keyword>
<dbReference type="GO" id="GO:0005886">
    <property type="term" value="C:plasma membrane"/>
    <property type="evidence" value="ECO:0007669"/>
    <property type="project" value="UniProtKB-SubCell"/>
</dbReference>
<keyword evidence="9" id="KW-1185">Reference proteome</keyword>
<comment type="caution">
    <text evidence="5">Lacks conserved residue(s) required for the propagation of feature annotation.</text>
</comment>
<protein>
    <recommendedName>
        <fullName evidence="5">Polyamine aminopropyltransferase</fullName>
    </recommendedName>
    <alternativeName>
        <fullName evidence="5">Putrescine aminopropyltransferase</fullName>
        <shortName evidence="5">PAPT</shortName>
    </alternativeName>
    <alternativeName>
        <fullName evidence="5">Spermidine synthase</fullName>
        <shortName evidence="5">SPDS</shortName>
        <shortName evidence="5">SPDSY</shortName>
        <ecNumber evidence="5">2.5.1.16</ecNumber>
    </alternativeName>
</protein>
<comment type="catalytic activity">
    <reaction evidence="5">
        <text>S-adenosyl 3-(methylsulfanyl)propylamine + putrescine = S-methyl-5'-thioadenosine + spermidine + H(+)</text>
        <dbReference type="Rhea" id="RHEA:12721"/>
        <dbReference type="ChEBI" id="CHEBI:15378"/>
        <dbReference type="ChEBI" id="CHEBI:17509"/>
        <dbReference type="ChEBI" id="CHEBI:57443"/>
        <dbReference type="ChEBI" id="CHEBI:57834"/>
        <dbReference type="ChEBI" id="CHEBI:326268"/>
        <dbReference type="EC" id="2.5.1.16"/>
    </reaction>
</comment>
<comment type="subunit">
    <text evidence="5">Homodimer or homotetramer.</text>
</comment>
<evidence type="ECO:0000259" key="7">
    <source>
        <dbReference type="PROSITE" id="PS51006"/>
    </source>
</evidence>
<feature type="transmembrane region" description="Helical" evidence="5">
    <location>
        <begin position="41"/>
        <end position="60"/>
    </location>
</feature>
<dbReference type="STRING" id="1121400.SAMN02746065_10754"/>
<keyword evidence="5" id="KW-0812">Transmembrane</keyword>
<dbReference type="PANTHER" id="PTHR43317">
    <property type="entry name" value="THERMOSPERMINE SYNTHASE ACAULIS5"/>
    <property type="match status" value="1"/>
</dbReference>
<feature type="active site" description="Proton acceptor" evidence="5 6">
    <location>
        <position position="365"/>
    </location>
</feature>
<dbReference type="RefSeq" id="WP_212637860.1">
    <property type="nucleotide sequence ID" value="NZ_FWXY01000007.1"/>
</dbReference>
<feature type="transmembrane region" description="Helical" evidence="5">
    <location>
        <begin position="103"/>
        <end position="122"/>
    </location>
</feature>
<evidence type="ECO:0000313" key="8">
    <source>
        <dbReference type="EMBL" id="SMC68957.1"/>
    </source>
</evidence>
<dbReference type="UniPathway" id="UPA00248">
    <property type="reaction ID" value="UER00314"/>
</dbReference>
<keyword evidence="4 5" id="KW-0620">Polyamine biosynthesis</keyword>
<comment type="similarity">
    <text evidence="1 5">Belongs to the spermidine/spermine synthase family.</text>
</comment>
<dbReference type="CDD" id="cd02440">
    <property type="entry name" value="AdoMet_MTases"/>
    <property type="match status" value="1"/>
</dbReference>
<feature type="binding site" evidence="5">
    <location>
        <position position="313"/>
    </location>
    <ligand>
        <name>S-methyl-5'-thioadenosine</name>
        <dbReference type="ChEBI" id="CHEBI:17509"/>
    </ligand>
</feature>
<feature type="binding site" evidence="5">
    <location>
        <begin position="347"/>
        <end position="348"/>
    </location>
    <ligand>
        <name>S-methyl-5'-thioadenosine</name>
        <dbReference type="ChEBI" id="CHEBI:17509"/>
    </ligand>
</feature>
<evidence type="ECO:0000313" key="9">
    <source>
        <dbReference type="Proteomes" id="UP000192418"/>
    </source>
</evidence>
<keyword evidence="2 5" id="KW-0808">Transferase</keyword>
<evidence type="ECO:0000256" key="3">
    <source>
        <dbReference type="ARBA" id="ARBA00023066"/>
    </source>
</evidence>
<feature type="transmembrane region" description="Helical" evidence="5">
    <location>
        <begin position="142"/>
        <end position="159"/>
    </location>
</feature>
<dbReference type="GO" id="GO:0004766">
    <property type="term" value="F:spermidine synthase activity"/>
    <property type="evidence" value="ECO:0007669"/>
    <property type="project" value="UniProtKB-UniRule"/>
</dbReference>
<feature type="binding site" evidence="5">
    <location>
        <position position="269"/>
    </location>
    <ligand>
        <name>spermidine</name>
        <dbReference type="ChEBI" id="CHEBI:57834"/>
    </ligand>
</feature>
<dbReference type="HAMAP" id="MF_00198">
    <property type="entry name" value="Spermidine_synth"/>
    <property type="match status" value="1"/>
</dbReference>
<dbReference type="AlphaFoldDB" id="A0A1W2B7L0"/>
<evidence type="ECO:0000256" key="1">
    <source>
        <dbReference type="ARBA" id="ARBA00007867"/>
    </source>
</evidence>
<gene>
    <name evidence="5" type="primary">speE</name>
    <name evidence="8" type="ORF">SAMN02746065_10754</name>
</gene>
<comment type="function">
    <text evidence="5">Catalyzes the irreversible transfer of a propylamine group from the amino donor S-adenosylmethioninamine (decarboxy-AdoMet) to putrescine (1,4-diaminobutane) to yield spermidine.</text>
</comment>
<dbReference type="InterPro" id="IPR029063">
    <property type="entry name" value="SAM-dependent_MTases_sf"/>
</dbReference>
<organism evidence="8 9">
    <name type="scientific">Desulfocicer vacuolatum DSM 3385</name>
    <dbReference type="NCBI Taxonomy" id="1121400"/>
    <lineage>
        <taxon>Bacteria</taxon>
        <taxon>Pseudomonadati</taxon>
        <taxon>Thermodesulfobacteriota</taxon>
        <taxon>Desulfobacteria</taxon>
        <taxon>Desulfobacterales</taxon>
        <taxon>Desulfobacteraceae</taxon>
        <taxon>Desulfocicer</taxon>
    </lineage>
</organism>
<keyword evidence="3 5" id="KW-0745">Spermidine biosynthesis</keyword>
<proteinExistence type="inferred from homology"/>
<dbReference type="Pfam" id="PF01564">
    <property type="entry name" value="Spermine_synth"/>
    <property type="match status" value="1"/>
</dbReference>
<dbReference type="PROSITE" id="PS51257">
    <property type="entry name" value="PROKAR_LIPOPROTEIN"/>
    <property type="match status" value="1"/>
</dbReference>
<feature type="transmembrane region" description="Helical" evidence="5">
    <location>
        <begin position="72"/>
        <end position="97"/>
    </location>
</feature>
<dbReference type="GO" id="GO:0010487">
    <property type="term" value="F:thermospermine synthase activity"/>
    <property type="evidence" value="ECO:0007669"/>
    <property type="project" value="UniProtKB-ARBA"/>
</dbReference>
<sequence length="515" mass="57883">MFQPSRSRTLQIALFATGCSGIVAEFVLSTLATYLMGNATFQWTMIMSIMLFAMGVGSAYSRHFKTRLLDTFVFVEFTLSSLCSVSAMLCFGLSPLLESRELVIYPLAFGIGFLIGLEIPIVTRLNSQYEALRTNISKVLEMDYFGSLIGGILFAFVFLPVLGFIYTPVLLGGINFLVASWLLWRFFDLTTYKKTLVGSFITVLLLMGTSLWFAGDIVAFSEQKKYKDTIIYAVQTKFQKIVITRWKKDYWLFINGQEQFSTFDEEKYHEPIVHPAMAMAPSRKKVLILGGGDGLAAREVLKYADVESLTLVDLDPVMTELATHHPILSKINNKAFSHEKTTIVNGDGALFLEKSPQLYNVIIIDLPDPDSMDLMHLYSHHFYHTVKAHLSRGGVMITQASSPFFARKAFLCINKTIQAAGFSTLPMHNAIPTLGQWGWILAVDKKLISAKALKEVASQLTFDNVETRFLSQGAMVSMIHFGKGVFDVTNEKIKINTSQFPVLYRYYHQGTWGVY</sequence>